<dbReference type="PROSITE" id="PS51704">
    <property type="entry name" value="GP_PDE"/>
    <property type="match status" value="1"/>
</dbReference>
<evidence type="ECO:0000313" key="2">
    <source>
        <dbReference type="EMBL" id="VAW43905.1"/>
    </source>
</evidence>
<dbReference type="Gene3D" id="3.20.20.190">
    <property type="entry name" value="Phosphatidylinositol (PI) phosphodiesterase"/>
    <property type="match status" value="1"/>
</dbReference>
<name>A0A3B0VK23_9ZZZZ</name>
<reference evidence="2" key="1">
    <citation type="submission" date="2018-06" db="EMBL/GenBank/DDBJ databases">
        <authorList>
            <person name="Zhirakovskaya E."/>
        </authorList>
    </citation>
    <scope>NUCLEOTIDE SEQUENCE</scope>
</reference>
<evidence type="ECO:0000259" key="1">
    <source>
        <dbReference type="PROSITE" id="PS51704"/>
    </source>
</evidence>
<dbReference type="InterPro" id="IPR030395">
    <property type="entry name" value="GP_PDE_dom"/>
</dbReference>
<gene>
    <name evidence="2" type="ORF">MNBD_GAMMA02-800</name>
</gene>
<sequence>MKLLLTFLLSTLPSSQPKISAIAHAGGGIQGSTYTNSFEAMNLNYSKGFELFELDFSWTSDQQLVCLHDWGKTPRWLLNYHGINPLTLKEFQLLDQKRTDITLCDLDSLNLWLIEHPKAFIVTDIKEHNIDGLILMAESIEDAERRIIPQITQPEQYLLVKAIGFDSIIFTLYQFKGTNQQVIESARNMDLFAITMPIHRAKQMLAKKLKHLNITTYVHTINSQEEAQELKNTYGLTSIITDFLPAD</sequence>
<dbReference type="EMBL" id="UOFA01000045">
    <property type="protein sequence ID" value="VAW43905.1"/>
    <property type="molecule type" value="Genomic_DNA"/>
</dbReference>
<organism evidence="2">
    <name type="scientific">hydrothermal vent metagenome</name>
    <dbReference type="NCBI Taxonomy" id="652676"/>
    <lineage>
        <taxon>unclassified sequences</taxon>
        <taxon>metagenomes</taxon>
        <taxon>ecological metagenomes</taxon>
    </lineage>
</organism>
<dbReference type="GO" id="GO:0008081">
    <property type="term" value="F:phosphoric diester hydrolase activity"/>
    <property type="evidence" value="ECO:0007669"/>
    <property type="project" value="InterPro"/>
</dbReference>
<protein>
    <recommendedName>
        <fullName evidence="1">GP-PDE domain-containing protein</fullName>
    </recommendedName>
</protein>
<dbReference type="GO" id="GO:0006629">
    <property type="term" value="P:lipid metabolic process"/>
    <property type="evidence" value="ECO:0007669"/>
    <property type="project" value="InterPro"/>
</dbReference>
<accession>A0A3B0VK23</accession>
<dbReference type="SUPFAM" id="SSF51695">
    <property type="entry name" value="PLC-like phosphodiesterases"/>
    <property type="match status" value="1"/>
</dbReference>
<dbReference type="Pfam" id="PF03009">
    <property type="entry name" value="GDPD"/>
    <property type="match status" value="1"/>
</dbReference>
<dbReference type="InterPro" id="IPR017946">
    <property type="entry name" value="PLC-like_Pdiesterase_TIM-brl"/>
</dbReference>
<feature type="domain" description="GP-PDE" evidence="1">
    <location>
        <begin position="19"/>
        <end position="247"/>
    </location>
</feature>
<dbReference type="AlphaFoldDB" id="A0A3B0VK23"/>
<proteinExistence type="predicted"/>